<dbReference type="SUPFAM" id="SSF51182">
    <property type="entry name" value="RmlC-like cupins"/>
    <property type="match status" value="1"/>
</dbReference>
<dbReference type="OrthoDB" id="161242at2"/>
<dbReference type="Gene3D" id="2.60.120.10">
    <property type="entry name" value="Jelly Rolls"/>
    <property type="match status" value="1"/>
</dbReference>
<dbReference type="InterPro" id="IPR011051">
    <property type="entry name" value="RmlC_Cupin_sf"/>
</dbReference>
<dbReference type="STRING" id="1125411.W908_08260"/>
<dbReference type="Proteomes" id="UP000068905">
    <property type="component" value="Chromosome"/>
</dbReference>
<gene>
    <name evidence="1" type="ORF">W908_08260</name>
</gene>
<sequence length="121" mass="13137">MANLVRKSFDNPDDSVTPDKTSVATLEFGSVKANRITLQPGWMWSECIKPHVGGESCQAGHLGTCIQGTMRVTHDDGTEMIVKAGDAYSISPGHDGEIISDEPFIGYEFNNQGKSFAVWDS</sequence>
<keyword evidence="2" id="KW-1185">Reference proteome</keyword>
<proteinExistence type="predicted"/>
<dbReference type="AlphaFoldDB" id="A0A0M4LQX9"/>
<name>A0A0M4LQX9_9GAMM</name>
<accession>A0A0M4LQX9</accession>
<dbReference type="InterPro" id="IPR014710">
    <property type="entry name" value="RmlC-like_jellyroll"/>
</dbReference>
<dbReference type="EMBL" id="CP006911">
    <property type="protein sequence ID" value="ALE02509.1"/>
    <property type="molecule type" value="Genomic_DNA"/>
</dbReference>
<dbReference type="KEGG" id="tsn:W908_08260"/>
<evidence type="ECO:0000313" key="2">
    <source>
        <dbReference type="Proteomes" id="UP000068905"/>
    </source>
</evidence>
<dbReference type="CDD" id="cd06990">
    <property type="entry name" value="cupin_DUF861"/>
    <property type="match status" value="1"/>
</dbReference>
<reference evidence="1 2" key="1">
    <citation type="journal article" date="2015" name="Genome Announc.">
        <title>Genome Sequence of 'Candidatus Thioglobus singularis' Strain PS1, a Mixotroph from the SUP05 Clade of Marine Gammaproteobacteria.</title>
        <authorList>
            <person name="Marshall K.T."/>
            <person name="Morris R.M."/>
        </authorList>
    </citation>
    <scope>NUCLEOTIDE SEQUENCE [LARGE SCALE GENOMIC DNA]</scope>
    <source>
        <strain evidence="1 2">PS1</strain>
    </source>
</reference>
<organism evidence="1 2">
    <name type="scientific">Candidatus Pseudothioglobus singularis PS1</name>
    <dbReference type="NCBI Taxonomy" id="1125411"/>
    <lineage>
        <taxon>Bacteria</taxon>
        <taxon>Pseudomonadati</taxon>
        <taxon>Pseudomonadota</taxon>
        <taxon>Gammaproteobacteria</taxon>
        <taxon>Candidatus Pseudothioglobaceae</taxon>
        <taxon>Candidatus Pseudothioglobus</taxon>
    </lineage>
</organism>
<dbReference type="RefSeq" id="WP_020027193.1">
    <property type="nucleotide sequence ID" value="NZ_CP006911.1"/>
</dbReference>
<evidence type="ECO:0000313" key="1">
    <source>
        <dbReference type="EMBL" id="ALE02509.1"/>
    </source>
</evidence>
<protein>
    <submittedName>
        <fullName evidence="1">Cupin</fullName>
    </submittedName>
</protein>